<comment type="caution">
    <text evidence="4">The sequence shown here is derived from an EMBL/GenBank/DDBJ whole genome shotgun (WGS) entry which is preliminary data.</text>
</comment>
<organism evidence="4 5">
    <name type="scientific">Reticulibacter mediterranei</name>
    <dbReference type="NCBI Taxonomy" id="2778369"/>
    <lineage>
        <taxon>Bacteria</taxon>
        <taxon>Bacillati</taxon>
        <taxon>Chloroflexota</taxon>
        <taxon>Ktedonobacteria</taxon>
        <taxon>Ktedonobacterales</taxon>
        <taxon>Reticulibacteraceae</taxon>
        <taxon>Reticulibacter</taxon>
    </lineage>
</organism>
<protein>
    <recommendedName>
        <fullName evidence="3">Urease accessory protein UreD</fullName>
    </recommendedName>
</protein>
<keyword evidence="2 3" id="KW-0143">Chaperone</keyword>
<dbReference type="HAMAP" id="MF_01384">
    <property type="entry name" value="UreD"/>
    <property type="match status" value="1"/>
</dbReference>
<dbReference type="GO" id="GO:0016151">
    <property type="term" value="F:nickel cation binding"/>
    <property type="evidence" value="ECO:0007669"/>
    <property type="project" value="UniProtKB-UniRule"/>
</dbReference>
<dbReference type="EMBL" id="BNJK01000001">
    <property type="protein sequence ID" value="GHO95330.1"/>
    <property type="molecule type" value="Genomic_DNA"/>
</dbReference>
<reference evidence="4" key="1">
    <citation type="submission" date="2020-10" db="EMBL/GenBank/DDBJ databases">
        <title>Taxonomic study of unclassified bacteria belonging to the class Ktedonobacteria.</title>
        <authorList>
            <person name="Yabe S."/>
            <person name="Wang C.M."/>
            <person name="Zheng Y."/>
            <person name="Sakai Y."/>
            <person name="Cavaletti L."/>
            <person name="Monciardini P."/>
            <person name="Donadio S."/>
        </authorList>
    </citation>
    <scope>NUCLEOTIDE SEQUENCE</scope>
    <source>
        <strain evidence="4">ID150040</strain>
    </source>
</reference>
<evidence type="ECO:0000313" key="5">
    <source>
        <dbReference type="Proteomes" id="UP000597444"/>
    </source>
</evidence>
<accession>A0A8J3IMX1</accession>
<comment type="subunit">
    <text evidence="3">UreD, UreF and UreG form a complex that acts as a GTP-hydrolysis-dependent molecular chaperone, activating the urease apoprotein by helping to assemble the nickel containing metallocenter of UreC. The UreE protein probably delivers the nickel.</text>
</comment>
<keyword evidence="5" id="KW-1185">Reference proteome</keyword>
<sequence length="294" mass="32497">MRQIAHTSPPVMEVRGHLGLRFAYQHDGQQTRLVASEQSPPLRVVRAFSLQDGAALVHLHNLSGGILGGDQLTLDVDIGPQASAQLTTTGATRLYRCRPEMPAAVQTTTIQVQQGGLLEYLPDPLIPFAGSRYRQQTTIELAEDAGLFWWEAIAPGRTARGELFVYDQLHVSTKITSQGRPLAIERYTLEPQQQSLASLARLGPYTYFCSMYICRVGLDAASWLKLERTLNTLAHQISTPESIVWGVSSLVAHGLVVRGVSCQGYTIVNGLTKFWQEAKQVLYGREAIPPRKVY</sequence>
<comment type="subcellular location">
    <subcellularLocation>
        <location evidence="3">Cytoplasm</location>
    </subcellularLocation>
</comment>
<dbReference type="AlphaFoldDB" id="A0A8J3IMX1"/>
<keyword evidence="3" id="KW-0963">Cytoplasm</keyword>
<dbReference type="PANTHER" id="PTHR33643">
    <property type="entry name" value="UREASE ACCESSORY PROTEIN D"/>
    <property type="match status" value="1"/>
</dbReference>
<name>A0A8J3IMX1_9CHLR</name>
<dbReference type="Pfam" id="PF01774">
    <property type="entry name" value="UreD"/>
    <property type="match status" value="1"/>
</dbReference>
<dbReference type="GO" id="GO:0005737">
    <property type="term" value="C:cytoplasm"/>
    <property type="evidence" value="ECO:0007669"/>
    <property type="project" value="UniProtKB-SubCell"/>
</dbReference>
<evidence type="ECO:0000256" key="1">
    <source>
        <dbReference type="ARBA" id="ARBA00007177"/>
    </source>
</evidence>
<keyword evidence="3" id="KW-0996">Nickel insertion</keyword>
<dbReference type="InterPro" id="IPR002669">
    <property type="entry name" value="UreD"/>
</dbReference>
<dbReference type="PANTHER" id="PTHR33643:SF1">
    <property type="entry name" value="UREASE ACCESSORY PROTEIN D"/>
    <property type="match status" value="1"/>
</dbReference>
<gene>
    <name evidence="3 4" type="primary">ureD</name>
    <name evidence="4" type="ORF">KSF_053780</name>
</gene>
<proteinExistence type="inferred from homology"/>
<comment type="similarity">
    <text evidence="1 3">Belongs to the UreD family.</text>
</comment>
<evidence type="ECO:0000256" key="2">
    <source>
        <dbReference type="ARBA" id="ARBA00023186"/>
    </source>
</evidence>
<dbReference type="RefSeq" id="WP_220206015.1">
    <property type="nucleotide sequence ID" value="NZ_BNJK01000001.1"/>
</dbReference>
<evidence type="ECO:0000256" key="3">
    <source>
        <dbReference type="HAMAP-Rule" id="MF_01384"/>
    </source>
</evidence>
<evidence type="ECO:0000313" key="4">
    <source>
        <dbReference type="EMBL" id="GHO95330.1"/>
    </source>
</evidence>
<dbReference type="Proteomes" id="UP000597444">
    <property type="component" value="Unassembled WGS sequence"/>
</dbReference>
<comment type="function">
    <text evidence="3">Required for maturation of urease via the functional incorporation of the urease nickel metallocenter.</text>
</comment>